<feature type="compositionally biased region" description="Basic and acidic residues" evidence="1">
    <location>
        <begin position="11"/>
        <end position="20"/>
    </location>
</feature>
<feature type="region of interest" description="Disordered" evidence="1">
    <location>
        <begin position="1"/>
        <end position="33"/>
    </location>
</feature>
<protein>
    <submittedName>
        <fullName evidence="2">Uncharacterized protein</fullName>
    </submittedName>
</protein>
<dbReference type="GeneID" id="9039407"/>
<dbReference type="Proteomes" id="UP000007800">
    <property type="component" value="Unassembled WGS sequence"/>
</dbReference>
<reference evidence="2 3" key="1">
    <citation type="submission" date="2008-07" db="EMBL/GenBank/DDBJ databases">
        <authorList>
            <person name="El-Sayed N."/>
            <person name="Caler E."/>
            <person name="Inman J."/>
            <person name="Amedeo P."/>
            <person name="Hass B."/>
            <person name="Wortman J."/>
        </authorList>
    </citation>
    <scope>NUCLEOTIDE SEQUENCE [LARGE SCALE GENOMIC DNA]</scope>
    <source>
        <strain evidence="3">ATCC 50983 / TXsc</strain>
    </source>
</reference>
<accession>C5K8G1</accession>
<feature type="region of interest" description="Disordered" evidence="1">
    <location>
        <begin position="188"/>
        <end position="212"/>
    </location>
</feature>
<dbReference type="InParanoid" id="C5K8G1"/>
<dbReference type="AlphaFoldDB" id="C5K8G1"/>
<feature type="compositionally biased region" description="Low complexity" evidence="1">
    <location>
        <begin position="1"/>
        <end position="10"/>
    </location>
</feature>
<dbReference type="EMBL" id="GG671131">
    <property type="protein sequence ID" value="EER19168.1"/>
    <property type="molecule type" value="Genomic_DNA"/>
</dbReference>
<proteinExistence type="predicted"/>
<keyword evidence="3" id="KW-1185">Reference proteome</keyword>
<evidence type="ECO:0000313" key="2">
    <source>
        <dbReference type="EMBL" id="EER19168.1"/>
    </source>
</evidence>
<sequence>MSISSSSIHGESAEGADHMAPRAPGFLPPPDALDELDAATTELFGLLAAPADPPGDDPTAPSAIVKDETDKALKLERFSGSPSSIRLVEWRRRFKGLAAVRAWPWDTVLVKLKAFLTGPATRLIDVYQPPDDPRDAADAIRRAFDKAYGFTASQTLYPAWNFLETKARDAVAATIFWSALPRTSQSLANTEDLRTKPSMSTASSQLVSLSEV</sequence>
<organism evidence="3">
    <name type="scientific">Perkinsus marinus (strain ATCC 50983 / TXsc)</name>
    <dbReference type="NCBI Taxonomy" id="423536"/>
    <lineage>
        <taxon>Eukaryota</taxon>
        <taxon>Sar</taxon>
        <taxon>Alveolata</taxon>
        <taxon>Perkinsozoa</taxon>
        <taxon>Perkinsea</taxon>
        <taxon>Perkinsida</taxon>
        <taxon>Perkinsidae</taxon>
        <taxon>Perkinsus</taxon>
    </lineage>
</organism>
<feature type="compositionally biased region" description="Polar residues" evidence="1">
    <location>
        <begin position="197"/>
        <end position="212"/>
    </location>
</feature>
<evidence type="ECO:0000256" key="1">
    <source>
        <dbReference type="SAM" id="MobiDB-lite"/>
    </source>
</evidence>
<gene>
    <name evidence="2" type="ORF">Pmar_PMAR028633</name>
</gene>
<evidence type="ECO:0000313" key="3">
    <source>
        <dbReference type="Proteomes" id="UP000007800"/>
    </source>
</evidence>
<name>C5K8G1_PERM5</name>
<dbReference type="RefSeq" id="XP_002787372.1">
    <property type="nucleotide sequence ID" value="XM_002787326.1"/>
</dbReference>
<feature type="region of interest" description="Disordered" evidence="1">
    <location>
        <begin position="44"/>
        <end position="63"/>
    </location>
</feature>